<protein>
    <submittedName>
        <fullName evidence="1">Matrix protein</fullName>
    </submittedName>
</protein>
<evidence type="ECO:0000313" key="1">
    <source>
        <dbReference type="WBParaSite" id="GPUH_0000433201-mRNA-1"/>
    </source>
</evidence>
<name>A0A183D6I4_9BILA</name>
<organism evidence="1">
    <name type="scientific">Gongylonema pulchrum</name>
    <dbReference type="NCBI Taxonomy" id="637853"/>
    <lineage>
        <taxon>Eukaryota</taxon>
        <taxon>Metazoa</taxon>
        <taxon>Ecdysozoa</taxon>
        <taxon>Nematoda</taxon>
        <taxon>Chromadorea</taxon>
        <taxon>Rhabditida</taxon>
        <taxon>Spirurina</taxon>
        <taxon>Spiruromorpha</taxon>
        <taxon>Spiruroidea</taxon>
        <taxon>Gongylonematidae</taxon>
        <taxon>Gongylonema</taxon>
    </lineage>
</organism>
<dbReference type="WBParaSite" id="GPUH_0000433201-mRNA-1">
    <property type="protein sequence ID" value="GPUH_0000433201-mRNA-1"/>
    <property type="gene ID" value="GPUH_0000433201"/>
</dbReference>
<reference evidence="1" key="1">
    <citation type="submission" date="2016-06" db="UniProtKB">
        <authorList>
            <consortium name="WormBaseParasite"/>
        </authorList>
    </citation>
    <scope>IDENTIFICATION</scope>
</reference>
<dbReference type="AlphaFoldDB" id="A0A183D6I4"/>
<proteinExistence type="predicted"/>
<accession>A0A183D6I4</accession>
<sequence>LKRGTRAETKEGFAMTINVETRTLNVLENESIRPPVPVKYCDIRM</sequence>